<gene>
    <name evidence="10" type="ordered locus">M5M_17395</name>
</gene>
<keyword evidence="3" id="KW-0325">Glycoprotein</keyword>
<sequence>MRTPHKLSVLALAVATGLLVGCQPEGKEKATVAQAEAAKVYDQAAADAFLEEAEAALKDTAEYASRASWLAATYINGDSQFVEARASKEYTLQVVKYAMQVKNWDGAQVDPVTRRKLDALRLGLSFPSPADEKLAGELADIGSKMQGMYGAGKYCRESGECLDLIQMSNILAEGKDPALMMEVWTGWRSVSPPMRPLYQRQVEIANAGAQDLGFENLSVLWRSNYDMAPDAFAADVDKQWGKVKPLYDALHCHVRAKLNEAYGDDVVPATGKIPAHMLGNMWAQTWGNVYDKVKPANSQKSYDLTKLIEKSGMNEIGMVRTAEAFFSSLGFAPLPDSFWETSQFVKPRDRDVVCHASAWNMDSKDDLRIKMCIQKNGEDFQTVHHELGHNYYQRAYNQQPFLFQGSANDGFHEALGDTVALSITPSYLVSLGMLKEEPPVSEDLGYLMQMALDKIAFLPFGLLVDKWRWQVFNGEIKPEDYNKGWWSLREQYQGITPPVARSEADFDPGAKYHIPGNTPYTRYFLAFIQQFQFHRSLCETAGYEGPLHRCSIYNNKAAGDKLQAMMAMGTSQPWQNAMQALTGQPELDASAIVDYFAPLKVWLDEQNKDRQCGW</sequence>
<keyword evidence="7" id="KW-0479">Metal-binding</keyword>
<dbReference type="PROSITE" id="PS52011">
    <property type="entry name" value="PEPTIDASE_M2"/>
    <property type="match status" value="1"/>
</dbReference>
<dbReference type="PRINTS" id="PR00791">
    <property type="entry name" value="PEPDIPTASEA"/>
</dbReference>
<dbReference type="InterPro" id="IPR001548">
    <property type="entry name" value="Peptidase_M2"/>
</dbReference>
<protein>
    <submittedName>
        <fullName evidence="10">Dipeptidyl carboxydipeptidase family protein</fullName>
    </submittedName>
</protein>
<evidence type="ECO:0000256" key="9">
    <source>
        <dbReference type="PIRSR" id="PIRSR601548-8"/>
    </source>
</evidence>
<dbReference type="GO" id="GO:0016020">
    <property type="term" value="C:membrane"/>
    <property type="evidence" value="ECO:0007669"/>
    <property type="project" value="InterPro"/>
</dbReference>
<evidence type="ECO:0000256" key="2">
    <source>
        <dbReference type="ARBA" id="ARBA00023157"/>
    </source>
</evidence>
<dbReference type="KEGG" id="saga:M5M_17395"/>
<feature type="binding site" evidence="6">
    <location>
        <position position="522"/>
    </location>
    <ligand>
        <name>chloride</name>
        <dbReference type="ChEBI" id="CHEBI:17996"/>
        <label>1</label>
    </ligand>
</feature>
<dbReference type="Proteomes" id="UP000000466">
    <property type="component" value="Chromosome"/>
</dbReference>
<feature type="binding site" evidence="9">
    <location>
        <position position="385"/>
    </location>
    <ligand>
        <name>Zn(2+)</name>
        <dbReference type="ChEBI" id="CHEBI:29105"/>
        <label>2</label>
        <note>catalytic</note>
    </ligand>
</feature>
<evidence type="ECO:0000256" key="1">
    <source>
        <dbReference type="ARBA" id="ARBA00022729"/>
    </source>
</evidence>
<proteinExistence type="predicted"/>
<dbReference type="CDD" id="cd06461">
    <property type="entry name" value="M2_ACE"/>
    <property type="match status" value="1"/>
</dbReference>
<evidence type="ECO:0000256" key="5">
    <source>
        <dbReference type="PIRSR" id="PIRSR601548-11"/>
    </source>
</evidence>
<feature type="binding site" evidence="7">
    <location>
        <position position="413"/>
    </location>
    <ligand>
        <name>Zn(2+)</name>
        <dbReference type="ChEBI" id="CHEBI:29105"/>
        <label>1</label>
        <note>catalytic</note>
    </ligand>
</feature>
<dbReference type="GO" id="GO:0006508">
    <property type="term" value="P:proteolysis"/>
    <property type="evidence" value="ECO:0007669"/>
    <property type="project" value="InterPro"/>
</dbReference>
<feature type="binding site" evidence="9">
    <location>
        <position position="389"/>
    </location>
    <ligand>
        <name>Zn(2+)</name>
        <dbReference type="ChEBI" id="CHEBI:29105"/>
        <label>2</label>
        <note>catalytic</note>
    </ligand>
</feature>
<feature type="disulfide bond" evidence="8">
    <location>
        <begin position="354"/>
        <end position="372"/>
    </location>
</feature>
<organism evidence="10 11">
    <name type="scientific">Simiduia agarivorans (strain DSM 21679 / JCM 13881 / BCRC 17597 / SA1)</name>
    <dbReference type="NCBI Taxonomy" id="1117647"/>
    <lineage>
        <taxon>Bacteria</taxon>
        <taxon>Pseudomonadati</taxon>
        <taxon>Pseudomonadota</taxon>
        <taxon>Gammaproteobacteria</taxon>
        <taxon>Cellvibrionales</taxon>
        <taxon>Cellvibrionaceae</taxon>
        <taxon>Simiduia</taxon>
    </lineage>
</organism>
<dbReference type="STRING" id="1117647.M5M_17395"/>
<dbReference type="eggNOG" id="COG1164">
    <property type="taxonomic scope" value="Bacteria"/>
</dbReference>
<feature type="binding site" evidence="7">
    <location>
        <position position="389"/>
    </location>
    <ligand>
        <name>Zn(2+)</name>
        <dbReference type="ChEBI" id="CHEBI:29105"/>
        <label>1</label>
        <note>catalytic</note>
    </ligand>
</feature>
<feature type="binding site" evidence="7">
    <location>
        <position position="385"/>
    </location>
    <ligand>
        <name>Zn(2+)</name>
        <dbReference type="ChEBI" id="CHEBI:29105"/>
        <label>1</label>
        <note>catalytic</note>
    </ligand>
</feature>
<feature type="disulfide bond" evidence="8">
    <location>
        <begin position="155"/>
        <end position="161"/>
    </location>
</feature>
<evidence type="ECO:0000256" key="7">
    <source>
        <dbReference type="PIRSR" id="PIRSR601548-3"/>
    </source>
</evidence>
<keyword evidence="2 8" id="KW-1015">Disulfide bond</keyword>
<dbReference type="GO" id="GO:0008241">
    <property type="term" value="F:peptidyl-dipeptidase activity"/>
    <property type="evidence" value="ECO:0007669"/>
    <property type="project" value="InterPro"/>
</dbReference>
<evidence type="ECO:0000313" key="11">
    <source>
        <dbReference type="Proteomes" id="UP000000466"/>
    </source>
</evidence>
<dbReference type="AlphaFoldDB" id="K4L328"/>
<keyword evidence="11" id="KW-1185">Reference proteome</keyword>
<dbReference type="PANTHER" id="PTHR10514:SF27">
    <property type="entry name" value="ANGIOTENSIN-CONVERTING ENZYME"/>
    <property type="match status" value="1"/>
</dbReference>
<feature type="binding site" evidence="9">
    <location>
        <position position="413"/>
    </location>
    <ligand>
        <name>Zn(2+)</name>
        <dbReference type="ChEBI" id="CHEBI:29105"/>
        <label>2</label>
        <note>catalytic</note>
    </ligand>
</feature>
<dbReference type="OrthoDB" id="5241329at2"/>
<evidence type="ECO:0000256" key="8">
    <source>
        <dbReference type="PIRSR" id="PIRSR601548-4"/>
    </source>
</evidence>
<feature type="active site" description="Proton donor 1" evidence="4">
    <location>
        <position position="513"/>
    </location>
</feature>
<dbReference type="Gene3D" id="1.10.1370.30">
    <property type="match status" value="2"/>
</dbReference>
<evidence type="ECO:0000256" key="4">
    <source>
        <dbReference type="PIRSR" id="PIRSR601548-1"/>
    </source>
</evidence>
<dbReference type="SUPFAM" id="SSF55486">
    <property type="entry name" value="Metalloproteases ('zincins'), catalytic domain"/>
    <property type="match status" value="1"/>
</dbReference>
<evidence type="ECO:0000256" key="3">
    <source>
        <dbReference type="ARBA" id="ARBA00023180"/>
    </source>
</evidence>
<feature type="active site" description="Proton acceptor 1" evidence="4">
    <location>
        <position position="386"/>
    </location>
</feature>
<dbReference type="PROSITE" id="PS51257">
    <property type="entry name" value="PROKAR_LIPOPROTEIN"/>
    <property type="match status" value="1"/>
</dbReference>
<keyword evidence="1" id="KW-0732">Signal</keyword>
<feature type="active site" description="Proton donor 2" evidence="5">
    <location>
        <position position="513"/>
    </location>
</feature>
<evidence type="ECO:0000256" key="6">
    <source>
        <dbReference type="PIRSR" id="PIRSR601548-2"/>
    </source>
</evidence>
<evidence type="ECO:0000313" key="10">
    <source>
        <dbReference type="EMBL" id="AFV00608.1"/>
    </source>
</evidence>
<dbReference type="FunFam" id="1.10.1370.30:FF:000005">
    <property type="entry name" value="Angiotensin-converting enzyme"/>
    <property type="match status" value="1"/>
</dbReference>
<dbReference type="RefSeq" id="WP_015048760.1">
    <property type="nucleotide sequence ID" value="NC_018868.3"/>
</dbReference>
<dbReference type="PANTHER" id="PTHR10514">
    <property type="entry name" value="ANGIOTENSIN-CONVERTING ENZYME"/>
    <property type="match status" value="1"/>
</dbReference>
<keyword evidence="7" id="KW-0862">Zinc</keyword>
<accession>K4L328</accession>
<dbReference type="EMBL" id="CP003746">
    <property type="protein sequence ID" value="AFV00608.1"/>
    <property type="molecule type" value="Genomic_DNA"/>
</dbReference>
<reference evidence="10 11" key="1">
    <citation type="journal article" date="2013" name="Genome Announc.">
        <title>Complete genome sequence of Simiduia agarivorans SA1(T), a marine bacterium able to degrade a variety of polysaccharides.</title>
        <authorList>
            <person name="Lin S.Y."/>
            <person name="Shieh W.Y."/>
            <person name="Chen J.S."/>
            <person name="Tang S.L."/>
        </authorList>
    </citation>
    <scope>NUCLEOTIDE SEQUENCE [LARGE SCALE GENOMIC DNA]</scope>
    <source>
        <strain evidence="11">DSM 21679 / JCM 13881 / BCRC 17597 / SA1</strain>
    </source>
</reference>
<feature type="active site" description="Proton acceptor 2" evidence="5">
    <location>
        <position position="386"/>
    </location>
</feature>
<dbReference type="Pfam" id="PF01401">
    <property type="entry name" value="Peptidase_M2"/>
    <property type="match status" value="1"/>
</dbReference>
<feature type="binding site" evidence="6">
    <location>
        <position position="225"/>
    </location>
    <ligand>
        <name>chloride</name>
        <dbReference type="ChEBI" id="CHEBI:17996"/>
        <label>1</label>
    </ligand>
</feature>
<name>K4L328_SIMAS</name>
<dbReference type="HOGENOM" id="CLU_014364_3_0_6"/>
<feature type="disulfide bond" evidence="8">
    <location>
        <begin position="538"/>
        <end position="550"/>
    </location>
</feature>
<dbReference type="GO" id="GO:0008237">
    <property type="term" value="F:metallopeptidase activity"/>
    <property type="evidence" value="ECO:0007669"/>
    <property type="project" value="InterPro"/>
</dbReference>